<name>A0A5C7SIH3_THASP</name>
<dbReference type="AlphaFoldDB" id="A0A5C7SIH3"/>
<dbReference type="Proteomes" id="UP000321192">
    <property type="component" value="Unassembled WGS sequence"/>
</dbReference>
<dbReference type="EMBL" id="SSFD01000233">
    <property type="protein sequence ID" value="TXH82755.1"/>
    <property type="molecule type" value="Genomic_DNA"/>
</dbReference>
<organism evidence="1 2">
    <name type="scientific">Thauera aminoaromatica</name>
    <dbReference type="NCBI Taxonomy" id="164330"/>
    <lineage>
        <taxon>Bacteria</taxon>
        <taxon>Pseudomonadati</taxon>
        <taxon>Pseudomonadota</taxon>
        <taxon>Betaproteobacteria</taxon>
        <taxon>Rhodocyclales</taxon>
        <taxon>Zoogloeaceae</taxon>
        <taxon>Thauera</taxon>
    </lineage>
</organism>
<dbReference type="Pfam" id="PF05742">
    <property type="entry name" value="TANGO2"/>
    <property type="match status" value="1"/>
</dbReference>
<comment type="caution">
    <text evidence="1">The sequence shown here is derived from an EMBL/GenBank/DDBJ whole genome shotgun (WGS) entry which is preliminary data.</text>
</comment>
<dbReference type="PANTHER" id="PTHR17985">
    <property type="entry name" value="SER/THR-RICH PROTEIN T10 IN DGCR REGION"/>
    <property type="match status" value="1"/>
</dbReference>
<protein>
    <submittedName>
        <fullName evidence="1">NRDE family protein</fullName>
    </submittedName>
</protein>
<dbReference type="InterPro" id="IPR008551">
    <property type="entry name" value="TANGO2"/>
</dbReference>
<dbReference type="PANTHER" id="PTHR17985:SF8">
    <property type="entry name" value="TRANSPORT AND GOLGI ORGANIZATION PROTEIN 2 HOMOLOG"/>
    <property type="match status" value="1"/>
</dbReference>
<evidence type="ECO:0000313" key="1">
    <source>
        <dbReference type="EMBL" id="TXH82755.1"/>
    </source>
</evidence>
<proteinExistence type="predicted"/>
<dbReference type="RefSeq" id="WP_276659744.1">
    <property type="nucleotide sequence ID" value="NZ_SSFD01000233.1"/>
</dbReference>
<dbReference type="Gene3D" id="3.60.60.10">
    <property type="entry name" value="Penicillin V Acylase, Chain A"/>
    <property type="match status" value="1"/>
</dbReference>
<reference evidence="1 2" key="1">
    <citation type="submission" date="2018-09" db="EMBL/GenBank/DDBJ databases">
        <title>Metagenome Assembled Genomes from an Advanced Water Purification Facility.</title>
        <authorList>
            <person name="Stamps B.W."/>
            <person name="Spear J.R."/>
        </authorList>
    </citation>
    <scope>NUCLEOTIDE SEQUENCE [LARGE SCALE GENOMIC DNA]</scope>
    <source>
        <strain evidence="1">Bin_27_1</strain>
    </source>
</reference>
<gene>
    <name evidence="1" type="ORF">E6Q80_14890</name>
</gene>
<sequence>MCLIVFAWQAHPDYPLVVAANRDEYLARPAAPAHWWVDAPELLAGRDLEAGGTWMGLTRGGRFAALTNYRDPSRHIAGAPSRGALVREALEDVRPAPATLQAVQASAGNYAAFNLLVGDADRLGVLESTTGGLRMLEPGYYGLSNHLLDSPWPKLVKTRAALAGKLESLPTSGPAAATEDALVAGLLGLLRDPTPAPDPHLPATGVSLEWERWLSPAFIRAPGYGTRCSSVVLRDRKGRTRLVEWTWDADGELRSRVEHAFGAGTT</sequence>
<evidence type="ECO:0000313" key="2">
    <source>
        <dbReference type="Proteomes" id="UP000321192"/>
    </source>
</evidence>
<accession>A0A5C7SIH3</accession>